<evidence type="ECO:0000256" key="6">
    <source>
        <dbReference type="ARBA" id="ARBA00023295"/>
    </source>
</evidence>
<keyword evidence="12" id="KW-1185">Reference proteome</keyword>
<dbReference type="GO" id="GO:0042973">
    <property type="term" value="F:glucan endo-1,3-beta-D-glucosidase activity"/>
    <property type="evidence" value="ECO:0007669"/>
    <property type="project" value="UniProtKB-EC"/>
</dbReference>
<keyword evidence="4 8" id="KW-0732">Signal</keyword>
<organism evidence="12">
    <name type="scientific">Vanderwaltozyma polyspora (strain ATCC 22028 / DSM 70294 / BCRC 21397 / CBS 2163 / NBRC 10782 / NRRL Y-8283 / UCD 57-17)</name>
    <name type="common">Kluyveromyces polysporus</name>
    <dbReference type="NCBI Taxonomy" id="436907"/>
    <lineage>
        <taxon>Eukaryota</taxon>
        <taxon>Fungi</taxon>
        <taxon>Dikarya</taxon>
        <taxon>Ascomycota</taxon>
        <taxon>Saccharomycotina</taxon>
        <taxon>Saccharomycetes</taxon>
        <taxon>Saccharomycetales</taxon>
        <taxon>Saccharomycetaceae</taxon>
        <taxon>Vanderwaltozyma</taxon>
    </lineage>
</organism>
<dbReference type="PhylomeDB" id="A7TGR9"/>
<keyword evidence="6" id="KW-0326">Glycosidase</keyword>
<protein>
    <recommendedName>
        <fullName evidence="3">glucan endo-1,3-beta-D-glucosidase</fullName>
        <ecNumber evidence="3">3.2.1.39</ecNumber>
    </recommendedName>
</protein>
<dbReference type="InterPro" id="IPR018807">
    <property type="entry name" value="YJL171C/Tos1_N"/>
</dbReference>
<proteinExistence type="inferred from homology"/>
<keyword evidence="7" id="KW-0961">Cell wall biogenesis/degradation</keyword>
<sequence>MLGQLPSFLVVLLFQFIAVSAYNKISFTNVGFSGSFLNVKKISDPTNDKCTCELDTSRTYFSGTNAPLSEYLSVHFRGPLTLSKFGFYTSSSFVINNTRSSADWTRNAYYDSSSQTSQNVTFLTNAGEQSPCLGNALTYLASNGSGAAGSSQILEDNNLIASDKEYAIFSNISCPKSGEKEGCGVYRKDIPAFYGFGGVTKMFLFEFEMPTETQQNSTSFGYYDMPAIWLLDDHIPRTSQYPTNSNCSCWASGCGEFDIFEVMNSTQLNDLYSTFHTFQGTDDLHNGLQASGSIPRDTSGVMRGGVVFDSSGNTISFISNSTVFDESISASALNSLLANIANNDTFSTQLASVAAPSSTGTARSNGISAFEKRDGLWISVISIATAVVHMLLL</sequence>
<dbReference type="HOGENOM" id="CLU_030276_4_0_1"/>
<dbReference type="GO" id="GO:0071555">
    <property type="term" value="P:cell wall organization"/>
    <property type="evidence" value="ECO:0007669"/>
    <property type="project" value="UniProtKB-KW"/>
</dbReference>
<dbReference type="InParanoid" id="A7TGR9"/>
<dbReference type="OrthoDB" id="118256at2759"/>
<dbReference type="InterPro" id="IPR018805">
    <property type="entry name" value="YJL171C/Tos1_C"/>
</dbReference>
<evidence type="ECO:0000256" key="5">
    <source>
        <dbReference type="ARBA" id="ARBA00022801"/>
    </source>
</evidence>
<dbReference type="KEGG" id="vpo:Kpol_2001p37"/>
<evidence type="ECO:0000256" key="3">
    <source>
        <dbReference type="ARBA" id="ARBA00012780"/>
    </source>
</evidence>
<dbReference type="PANTHER" id="PTHR31737:SF3">
    <property type="entry name" value="CELL WALL PROTEIN YJL171C"/>
    <property type="match status" value="1"/>
</dbReference>
<evidence type="ECO:0000256" key="2">
    <source>
        <dbReference type="ARBA" id="ARBA00006055"/>
    </source>
</evidence>
<feature type="domain" description="Cell wall protein YJL171C/Tos1 C-terminal" evidence="9">
    <location>
        <begin position="103"/>
        <end position="335"/>
    </location>
</feature>
<dbReference type="GO" id="GO:0009277">
    <property type="term" value="C:fungal-type cell wall"/>
    <property type="evidence" value="ECO:0007669"/>
    <property type="project" value="TreeGrafter"/>
</dbReference>
<dbReference type="RefSeq" id="XP_001646390.1">
    <property type="nucleotide sequence ID" value="XM_001646340.1"/>
</dbReference>
<dbReference type="OMA" id="STIHDYQ"/>
<dbReference type="PANTHER" id="PTHR31737">
    <property type="entry name" value="PROTEIN TOS1"/>
    <property type="match status" value="1"/>
</dbReference>
<evidence type="ECO:0000313" key="11">
    <source>
        <dbReference type="EMBL" id="EDO18532.1"/>
    </source>
</evidence>
<dbReference type="Gene3D" id="2.60.120.200">
    <property type="match status" value="1"/>
</dbReference>
<accession>A7TGR9</accession>
<dbReference type="Pfam" id="PF10287">
    <property type="entry name" value="YJL171C_Tos1_C"/>
    <property type="match status" value="1"/>
</dbReference>
<dbReference type="STRING" id="436907.A7TGR9"/>
<feature type="chain" id="PRO_5002712813" description="glucan endo-1,3-beta-D-glucosidase" evidence="8">
    <location>
        <begin position="22"/>
        <end position="393"/>
    </location>
</feature>
<evidence type="ECO:0000313" key="12">
    <source>
        <dbReference type="Proteomes" id="UP000000267"/>
    </source>
</evidence>
<evidence type="ECO:0000259" key="9">
    <source>
        <dbReference type="Pfam" id="PF10287"/>
    </source>
</evidence>
<dbReference type="GeneID" id="5546829"/>
<dbReference type="EC" id="3.2.1.39" evidence="3"/>
<evidence type="ECO:0000256" key="7">
    <source>
        <dbReference type="ARBA" id="ARBA00023316"/>
    </source>
</evidence>
<dbReference type="EMBL" id="DS480388">
    <property type="protein sequence ID" value="EDO18532.1"/>
    <property type="molecule type" value="Genomic_DNA"/>
</dbReference>
<comment type="catalytic activity">
    <reaction evidence="1">
        <text>Hydrolysis of (1-&gt;3)-beta-D-glucosidic linkages in (1-&gt;3)-beta-D-glucans.</text>
        <dbReference type="EC" id="3.2.1.39"/>
    </reaction>
</comment>
<dbReference type="AlphaFoldDB" id="A7TGR9"/>
<evidence type="ECO:0000259" key="10">
    <source>
        <dbReference type="Pfam" id="PF10290"/>
    </source>
</evidence>
<dbReference type="eggNOG" id="ENOG502QSTV">
    <property type="taxonomic scope" value="Eukaryota"/>
</dbReference>
<dbReference type="Pfam" id="PF10290">
    <property type="entry name" value="YJL171C_Tos1_N"/>
    <property type="match status" value="1"/>
</dbReference>
<dbReference type="Proteomes" id="UP000000267">
    <property type="component" value="Unassembled WGS sequence"/>
</dbReference>
<reference evidence="11 12" key="1">
    <citation type="journal article" date="2007" name="Proc. Natl. Acad. Sci. U.S.A.">
        <title>Independent sorting-out of thousands of duplicated gene pairs in two yeast species descended from a whole-genome duplication.</title>
        <authorList>
            <person name="Scannell D.R."/>
            <person name="Frank A.C."/>
            <person name="Conant G.C."/>
            <person name="Byrne K.P."/>
            <person name="Woolfit M."/>
            <person name="Wolfe K.H."/>
        </authorList>
    </citation>
    <scope>NUCLEOTIDE SEQUENCE [LARGE SCALE GENOMIC DNA]</scope>
    <source>
        <strain evidence="12">ATCC 22028 / DSM 70294 / BCRC 21397 / CBS 2163 / NBRC 10782 / NRRL Y-8283 / UCD 57-17</strain>
    </source>
</reference>
<keyword evidence="5" id="KW-0378">Hydrolase</keyword>
<evidence type="ECO:0000256" key="4">
    <source>
        <dbReference type="ARBA" id="ARBA00022729"/>
    </source>
</evidence>
<evidence type="ECO:0000256" key="1">
    <source>
        <dbReference type="ARBA" id="ARBA00000382"/>
    </source>
</evidence>
<name>A7TGR9_VANPO</name>
<gene>
    <name evidence="11" type="ORF">Kpol_2001p37</name>
</gene>
<feature type="domain" description="Cell wall protein YJL171C/Tos1 N-terminal" evidence="10">
    <location>
        <begin position="23"/>
        <end position="90"/>
    </location>
</feature>
<comment type="similarity">
    <text evidence="2">Belongs to the PGA52 family.</text>
</comment>
<evidence type="ECO:0000256" key="8">
    <source>
        <dbReference type="SAM" id="SignalP"/>
    </source>
</evidence>
<feature type="signal peptide" evidence="8">
    <location>
        <begin position="1"/>
        <end position="21"/>
    </location>
</feature>